<gene>
    <name evidence="2" type="ORF">GCM10022277_04950</name>
</gene>
<evidence type="ECO:0000313" key="3">
    <source>
        <dbReference type="Proteomes" id="UP001501565"/>
    </source>
</evidence>
<dbReference type="InterPro" id="IPR021812">
    <property type="entry name" value="DUF3391"/>
</dbReference>
<evidence type="ECO:0000313" key="2">
    <source>
        <dbReference type="EMBL" id="GAA3913314.1"/>
    </source>
</evidence>
<dbReference type="PANTHER" id="PTHR43155">
    <property type="entry name" value="CYCLIC DI-GMP PHOSPHODIESTERASE PA4108-RELATED"/>
    <property type="match status" value="1"/>
</dbReference>
<accession>A0ABP7M5R5</accession>
<feature type="domain" description="HD-GYP" evidence="1">
    <location>
        <begin position="135"/>
        <end position="331"/>
    </location>
</feature>
<dbReference type="SUPFAM" id="SSF109604">
    <property type="entry name" value="HD-domain/PDEase-like"/>
    <property type="match status" value="1"/>
</dbReference>
<dbReference type="Pfam" id="PF11871">
    <property type="entry name" value="DUF3391"/>
    <property type="match status" value="1"/>
</dbReference>
<dbReference type="PROSITE" id="PS51832">
    <property type="entry name" value="HD_GYP"/>
    <property type="match status" value="1"/>
</dbReference>
<evidence type="ECO:0000259" key="1">
    <source>
        <dbReference type="PROSITE" id="PS51832"/>
    </source>
</evidence>
<dbReference type="RefSeq" id="WP_344795137.1">
    <property type="nucleotide sequence ID" value="NZ_BAABBN010000004.1"/>
</dbReference>
<dbReference type="InterPro" id="IPR037522">
    <property type="entry name" value="HD_GYP_dom"/>
</dbReference>
<protein>
    <submittedName>
        <fullName evidence="2">Cyclic di-GMP phosphodiesterase</fullName>
    </submittedName>
</protein>
<sequence>MSRYTDISQKVISTTDLEIGMFVSKLDRPWEQTPFIFQGFLISNQEEIYQLQQYCREVFIDIKQTIEIQHKPGGTAAVKKKSRYLDTVSFENELPTAVNAYQQTKQQVDTILTSLRMGYDLDAPKIKSLVKDCVKSVIRNSGALSWLTQIRNRDDYTAEHSLRVAIMSIAFGKDLDLLEEELENLGVCGLLHDVGKVRVPLEVLNKEGRLTAEEFQAMRAHPTEGKKLLQSKRDVFAGAVDVAYSHHERVDGKGYPRGITSEKIPYFAKIVAITDAYDAITSNRCYRNGSSSLEALRIIYDDRGLHFDRELAERFVRFIGIYPPGHIAELNTGHIGIILSSQQDHKLRPKVMIVRSTDKQTPMEKVIDLHEVQKLKDGTPLRIKEIHNDGAFGIDLQYYRDKGLRIWQDLPDLDAPKAASHYA</sequence>
<proteinExistence type="predicted"/>
<keyword evidence="3" id="KW-1185">Reference proteome</keyword>
<dbReference type="PANTHER" id="PTHR43155:SF2">
    <property type="entry name" value="CYCLIC DI-GMP PHOSPHODIESTERASE PA4108"/>
    <property type="match status" value="1"/>
</dbReference>
<dbReference type="EMBL" id="BAABBN010000004">
    <property type="protein sequence ID" value="GAA3913314.1"/>
    <property type="molecule type" value="Genomic_DNA"/>
</dbReference>
<name>A0ABP7M5R5_9GAMM</name>
<comment type="caution">
    <text evidence="2">The sequence shown here is derived from an EMBL/GenBank/DDBJ whole genome shotgun (WGS) entry which is preliminary data.</text>
</comment>
<dbReference type="Gene3D" id="1.10.3210.10">
    <property type="entry name" value="Hypothetical protein af1432"/>
    <property type="match status" value="1"/>
</dbReference>
<organism evidence="2 3">
    <name type="scientific">Litoribacillus peritrichatus</name>
    <dbReference type="NCBI Taxonomy" id="718191"/>
    <lineage>
        <taxon>Bacteria</taxon>
        <taxon>Pseudomonadati</taxon>
        <taxon>Pseudomonadota</taxon>
        <taxon>Gammaproteobacteria</taxon>
        <taxon>Oceanospirillales</taxon>
        <taxon>Oceanospirillaceae</taxon>
        <taxon>Litoribacillus</taxon>
    </lineage>
</organism>
<reference evidence="3" key="1">
    <citation type="journal article" date="2019" name="Int. J. Syst. Evol. Microbiol.">
        <title>The Global Catalogue of Microorganisms (GCM) 10K type strain sequencing project: providing services to taxonomists for standard genome sequencing and annotation.</title>
        <authorList>
            <consortium name="The Broad Institute Genomics Platform"/>
            <consortium name="The Broad Institute Genome Sequencing Center for Infectious Disease"/>
            <person name="Wu L."/>
            <person name="Ma J."/>
        </authorList>
    </citation>
    <scope>NUCLEOTIDE SEQUENCE [LARGE SCALE GENOMIC DNA]</scope>
    <source>
        <strain evidence="3">JCM 17551</strain>
    </source>
</reference>
<dbReference type="Pfam" id="PF13487">
    <property type="entry name" value="HD_5"/>
    <property type="match status" value="1"/>
</dbReference>
<dbReference type="SMART" id="SM00471">
    <property type="entry name" value="HDc"/>
    <property type="match status" value="1"/>
</dbReference>
<dbReference type="InterPro" id="IPR003607">
    <property type="entry name" value="HD/PDEase_dom"/>
</dbReference>
<dbReference type="CDD" id="cd00077">
    <property type="entry name" value="HDc"/>
    <property type="match status" value="1"/>
</dbReference>
<dbReference type="Proteomes" id="UP001501565">
    <property type="component" value="Unassembled WGS sequence"/>
</dbReference>